<evidence type="ECO:0000313" key="2">
    <source>
        <dbReference type="EMBL" id="EPS44401.1"/>
    </source>
</evidence>
<organism evidence="2 3">
    <name type="scientific">Dactylellina haptotyla (strain CBS 200.50)</name>
    <name type="common">Nematode-trapping fungus</name>
    <name type="synonym">Monacrosporium haptotylum</name>
    <dbReference type="NCBI Taxonomy" id="1284197"/>
    <lineage>
        <taxon>Eukaryota</taxon>
        <taxon>Fungi</taxon>
        <taxon>Dikarya</taxon>
        <taxon>Ascomycota</taxon>
        <taxon>Pezizomycotina</taxon>
        <taxon>Orbiliomycetes</taxon>
        <taxon>Orbiliales</taxon>
        <taxon>Orbiliaceae</taxon>
        <taxon>Dactylellina</taxon>
    </lineage>
</organism>
<dbReference type="HOGENOM" id="CLU_1525093_0_0_1"/>
<dbReference type="Proteomes" id="UP000015100">
    <property type="component" value="Unassembled WGS sequence"/>
</dbReference>
<dbReference type="AlphaFoldDB" id="S8ATW2"/>
<dbReference type="EMBL" id="AQGS01000047">
    <property type="protein sequence ID" value="EPS44401.1"/>
    <property type="molecule type" value="Genomic_DNA"/>
</dbReference>
<name>S8ATW2_DACHA</name>
<keyword evidence="1" id="KW-0472">Membrane</keyword>
<reference evidence="2 3" key="1">
    <citation type="journal article" date="2013" name="PLoS Genet.">
        <title>Genomic mechanisms accounting for the adaptation to parasitism in nematode-trapping fungi.</title>
        <authorList>
            <person name="Meerupati T."/>
            <person name="Andersson K.M."/>
            <person name="Friman E."/>
            <person name="Kumar D."/>
            <person name="Tunlid A."/>
            <person name="Ahren D."/>
        </authorList>
    </citation>
    <scope>NUCLEOTIDE SEQUENCE [LARGE SCALE GENOMIC DNA]</scope>
    <source>
        <strain evidence="2 3">CBS 200.50</strain>
    </source>
</reference>
<keyword evidence="1" id="KW-0812">Transmembrane</keyword>
<evidence type="ECO:0000256" key="1">
    <source>
        <dbReference type="SAM" id="Phobius"/>
    </source>
</evidence>
<keyword evidence="1" id="KW-1133">Transmembrane helix</keyword>
<protein>
    <submittedName>
        <fullName evidence="2">Uncharacterized protein</fullName>
    </submittedName>
</protein>
<proteinExistence type="predicted"/>
<reference evidence="3" key="2">
    <citation type="submission" date="2013-04" db="EMBL/GenBank/DDBJ databases">
        <title>Genomic mechanisms accounting for the adaptation to parasitism in nematode-trapping fungi.</title>
        <authorList>
            <person name="Ahren D.G."/>
        </authorList>
    </citation>
    <scope>NUCLEOTIDE SEQUENCE [LARGE SCALE GENOMIC DNA]</scope>
    <source>
        <strain evidence="3">CBS 200.50</strain>
    </source>
</reference>
<feature type="transmembrane region" description="Helical" evidence="1">
    <location>
        <begin position="149"/>
        <end position="167"/>
    </location>
</feature>
<gene>
    <name evidence="2" type="ORF">H072_1630</name>
</gene>
<sequence length="176" mass="19119">MQRYTAPDQIFFQISSHSQRDEDRLIQHEPAPLQDLTVPASTSTTSCIIDLPPPPTTISLPAAAPVAPAVAVPAVFSPALGSVSPAPIAITPPASLVIHDVSGGNTAAMSLEKKNWIGARVRVACPYCPGTIAKFCSEFWENGRMVKCMMLYVLLVFWGYLYMFRLGSEDVDFMAF</sequence>
<evidence type="ECO:0000313" key="3">
    <source>
        <dbReference type="Proteomes" id="UP000015100"/>
    </source>
</evidence>
<comment type="caution">
    <text evidence="2">The sequence shown here is derived from an EMBL/GenBank/DDBJ whole genome shotgun (WGS) entry which is preliminary data.</text>
</comment>
<keyword evidence="3" id="KW-1185">Reference proteome</keyword>
<accession>S8ATW2</accession>